<evidence type="ECO:0000313" key="9">
    <source>
        <dbReference type="EMBL" id="ALC48534.1"/>
    </source>
</evidence>
<evidence type="ECO:0000313" key="10">
    <source>
        <dbReference type="Proteomes" id="UP000494163"/>
    </source>
</evidence>
<feature type="transmembrane region" description="Helical" evidence="7">
    <location>
        <begin position="1172"/>
        <end position="1195"/>
    </location>
</feature>
<dbReference type="PANTHER" id="PTHR19229">
    <property type="entry name" value="ATP-BINDING CASSETTE TRANSPORTER SUBFAMILY A ABCA"/>
    <property type="match status" value="1"/>
</dbReference>
<feature type="transmembrane region" description="Helical" evidence="7">
    <location>
        <begin position="1036"/>
        <end position="1056"/>
    </location>
</feature>
<dbReference type="PANTHER" id="PTHR19229:SF250">
    <property type="entry name" value="ABC TRANSPORTER DOMAIN-CONTAINING PROTEIN-RELATED"/>
    <property type="match status" value="1"/>
</dbReference>
<dbReference type="InterPro" id="IPR013525">
    <property type="entry name" value="ABC2_TM"/>
</dbReference>
<gene>
    <name evidence="9" type="ORF">Dbus_chrXg390</name>
</gene>
<keyword evidence="3" id="KW-0547">Nucleotide-binding</keyword>
<feature type="non-terminal residue" evidence="9">
    <location>
        <position position="1641"/>
    </location>
</feature>
<feature type="domain" description="ABC transporter" evidence="8">
    <location>
        <begin position="503"/>
        <end position="736"/>
    </location>
</feature>
<evidence type="ECO:0000256" key="3">
    <source>
        <dbReference type="ARBA" id="ARBA00022741"/>
    </source>
</evidence>
<dbReference type="Proteomes" id="UP000494163">
    <property type="component" value="Chromosome X"/>
</dbReference>
<dbReference type="EMBL" id="CP012528">
    <property type="protein sequence ID" value="ALC48534.1"/>
    <property type="molecule type" value="Genomic_DNA"/>
</dbReference>
<feature type="transmembrane region" description="Helical" evidence="7">
    <location>
        <begin position="296"/>
        <end position="319"/>
    </location>
</feature>
<dbReference type="GO" id="GO:0005524">
    <property type="term" value="F:ATP binding"/>
    <property type="evidence" value="ECO:0007669"/>
    <property type="project" value="UniProtKB-KW"/>
</dbReference>
<dbReference type="InterPro" id="IPR003439">
    <property type="entry name" value="ABC_transporter-like_ATP-bd"/>
</dbReference>
<sequence length="1641" mass="189473">MPATFKLLFKHNINIELALWRRTAFEAIIVLIILFAILADPLSRVKLLLYSRTDFETDKSLVSNKLEDISILTSLVDSKREQTKYQLAYTPDTPMVAGIVETVARILELNGTTPFKTEEDLQNQFDDRTTLAGVVFEKLNEHPNEIPETLSISIRFPSEFRTINPFQTEDRLWLTRCSGMVNPKRDNAKDPDMLQDLYIREGFLQLQHQIFLAWYHKLIARYKPPNPQTDYNIQVHNIRLRVAGGRCSTLGSYNIPSFLVNFLYLLPFLNIVRNIAAQLKDNVMVHRWHYGYSFTKQWLCLFLVIFLRLMFLGIVVLILSYTFWSFEEKKLSVLVFFLMIIFIVLFSVQLIITAMVIAKLFKDPLNCVLFAICIWLFNYAVFCVILKRYWDIHGLYVLFILMVFFSNQMPFSMDLFRRIIDEPHALTTLDICVLYISAVACTAIYLLILFLMQWRAPGRLLSRRVAYKRKRKSLKKQQYLVYMGHIPSWHNFEFGDVGSKELMRVRHVYTTHRTSERKILKNLSLRVYMGEVYVLLGHIGSGKLTLLRLMCGFKYPLRGSVHHLGEDVHHMRRCHYCDFRSIENGLSPFLSIEQTIVFHVQLKWRDAAQLEHVQSEIAKWLQLLELHVAKRKTKLNKLTPGQRRIVALCCTLACHTPILLFEEPTLLLTASESQIFWSIVEDEKAERAFVVTTHNIDEAEAIADRIGILSLGVLEASGTPFFLRAKFSSSVELVLIKKPHVPDTPITNFIEQYIPDVMPENEIGDTLTYKLKVEYRPRLQKLLIHLENESRMLGIDHIRVVGSELSDVYMKLVTSFRLQQQVIPDVTQTFKYAVISKKQLRRQQMRAMFYKKMIHSAPNIWPVIMIFTCFILIVIIARLAIVLDVPNVRKNTIELGFKSSPEYMKNIPDITECGYIGIKSMGKTASYKRTNTITRTFRANSFVCASGNYRDDLTKLEELTSLGAVERLEKQIINGYISTDTFHTAPMMLNLLHNIILQLTYSDQTKHRFLVDSHPMPTALSMKISLLDNEIAHINAPLAVGCILPLTVSVFILPLVEEHFTHLRILQIIAGLGLEVYWGINLFWDLFTYFVYSIIIVIIMACTKMGGFGVYENMLVLLLMTVFGLAALPITYLISMYVNTSIVRAFLASVLFHAITGLVLFIIYWDVANSNLIFFYSACMLPGFALLDGIGNIYIQCLEIQLCQAKCNVVEHCRPNNMHEVVPHCKFSTLFKWADPGILPALTFMLLGALFALVLIFWIELHRKEKKFHSSKDLHKMRTATYQFDDGDVADVKQKIAEADMSKCKQSVFLVDQVEAKIPKKGTKINTVSFALNKYMSMGIFGPRNSGKSHLIRQLVGIDGFAFGEIYVRGLDFKYDLKTILGYMGYCPQHDGLLNELTPREHIRLLCMIRGVTENKIGEKLRDICLMLNMTGWMHRKCGVLTAEKRRKLNIALSLVAYNKIFVIDEPTSGMPSTTRREIWNILRYLRYCGKTIIFSSNDELECKVLADFIILFQDSEMLSIGSMQYLRYKYSHGFYLELRLVRDGETVAESEANLAKDVNNLEHFVKFLHVKAELVARLHNWFKYYVPVGHIVYSYLYGAIEKNKVRLNVYDYCIYQANMNIVLAQVQETRAELKRRHVMT</sequence>
<feature type="transmembrane region" description="Helical" evidence="7">
    <location>
        <begin position="368"/>
        <end position="386"/>
    </location>
</feature>
<dbReference type="Pfam" id="PF12698">
    <property type="entry name" value="ABC2_membrane_3"/>
    <property type="match status" value="1"/>
</dbReference>
<comment type="subcellular location">
    <subcellularLocation>
        <location evidence="1">Membrane</location>
        <topology evidence="1">Multi-pass membrane protein</topology>
    </subcellularLocation>
</comment>
<keyword evidence="6 7" id="KW-0472">Membrane</keyword>
<dbReference type="GO" id="GO:0016887">
    <property type="term" value="F:ATP hydrolysis activity"/>
    <property type="evidence" value="ECO:0007669"/>
    <property type="project" value="InterPro"/>
</dbReference>
<protein>
    <submittedName>
        <fullName evidence="9">CG1801</fullName>
    </submittedName>
</protein>
<feature type="transmembrane region" description="Helical" evidence="7">
    <location>
        <begin position="1238"/>
        <end position="1259"/>
    </location>
</feature>
<keyword evidence="5 7" id="KW-1133">Transmembrane helix</keyword>
<dbReference type="InterPro" id="IPR027417">
    <property type="entry name" value="P-loop_NTPase"/>
</dbReference>
<evidence type="ECO:0000256" key="2">
    <source>
        <dbReference type="ARBA" id="ARBA00022692"/>
    </source>
</evidence>
<dbReference type="STRING" id="30019.A0A0M4ELU5"/>
<organism evidence="9 10">
    <name type="scientific">Drosophila busckii</name>
    <name type="common">Fruit fly</name>
    <dbReference type="NCBI Taxonomy" id="30019"/>
    <lineage>
        <taxon>Eukaryota</taxon>
        <taxon>Metazoa</taxon>
        <taxon>Ecdysozoa</taxon>
        <taxon>Arthropoda</taxon>
        <taxon>Hexapoda</taxon>
        <taxon>Insecta</taxon>
        <taxon>Pterygota</taxon>
        <taxon>Neoptera</taxon>
        <taxon>Endopterygota</taxon>
        <taxon>Diptera</taxon>
        <taxon>Brachycera</taxon>
        <taxon>Muscomorpha</taxon>
        <taxon>Ephydroidea</taxon>
        <taxon>Drosophilidae</taxon>
        <taxon>Drosophila</taxon>
    </lineage>
</organism>
<dbReference type="OMA" id="FWIELHR"/>
<dbReference type="PROSITE" id="PS50893">
    <property type="entry name" value="ABC_TRANSPORTER_2"/>
    <property type="match status" value="2"/>
</dbReference>
<dbReference type="SMART" id="SM00382">
    <property type="entry name" value="AAA"/>
    <property type="match status" value="2"/>
</dbReference>
<evidence type="ECO:0000256" key="7">
    <source>
        <dbReference type="SAM" id="Phobius"/>
    </source>
</evidence>
<evidence type="ECO:0000256" key="6">
    <source>
        <dbReference type="ARBA" id="ARBA00023136"/>
    </source>
</evidence>
<evidence type="ECO:0000259" key="8">
    <source>
        <dbReference type="PROSITE" id="PS50893"/>
    </source>
</evidence>
<proteinExistence type="predicted"/>
<reference evidence="9 10" key="1">
    <citation type="submission" date="2015-08" db="EMBL/GenBank/DDBJ databases">
        <title>Ancestral chromatin configuration constrains chromatin evolution on differentiating sex chromosomes in Drosophila.</title>
        <authorList>
            <person name="Zhou Q."/>
            <person name="Bachtrog D."/>
        </authorList>
    </citation>
    <scope>NUCLEOTIDE SEQUENCE [LARGE SCALE GENOMIC DNA]</scope>
    <source>
        <tissue evidence="9">Whole larvae</tissue>
    </source>
</reference>
<feature type="transmembrane region" description="Helical" evidence="7">
    <location>
        <begin position="860"/>
        <end position="881"/>
    </location>
</feature>
<dbReference type="SUPFAM" id="SSF52540">
    <property type="entry name" value="P-loop containing nucleoside triphosphate hydrolases"/>
    <property type="match status" value="2"/>
</dbReference>
<feature type="transmembrane region" description="Helical" evidence="7">
    <location>
        <begin position="20"/>
        <end position="39"/>
    </location>
</feature>
<feature type="transmembrane region" description="Helical" evidence="7">
    <location>
        <begin position="331"/>
        <end position="356"/>
    </location>
</feature>
<feature type="transmembrane region" description="Helical" evidence="7">
    <location>
        <begin position="1086"/>
        <end position="1103"/>
    </location>
</feature>
<keyword evidence="10" id="KW-1185">Reference proteome</keyword>
<feature type="transmembrane region" description="Helical" evidence="7">
    <location>
        <begin position="393"/>
        <end position="413"/>
    </location>
</feature>
<name>A0A0M4ELU5_DROBS</name>
<feature type="transmembrane region" description="Helical" evidence="7">
    <location>
        <begin position="258"/>
        <end position="276"/>
    </location>
</feature>
<evidence type="ECO:0000256" key="4">
    <source>
        <dbReference type="ARBA" id="ARBA00022840"/>
    </source>
</evidence>
<keyword evidence="4" id="KW-0067">ATP-binding</keyword>
<dbReference type="InterPro" id="IPR026082">
    <property type="entry name" value="ABCA"/>
</dbReference>
<dbReference type="Gene3D" id="3.40.50.300">
    <property type="entry name" value="P-loop containing nucleotide triphosphate hydrolases"/>
    <property type="match status" value="2"/>
</dbReference>
<dbReference type="OrthoDB" id="8061355at2759"/>
<keyword evidence="2 7" id="KW-0812">Transmembrane</keyword>
<feature type="transmembrane region" description="Helical" evidence="7">
    <location>
        <begin position="1115"/>
        <end position="1135"/>
    </location>
</feature>
<feature type="transmembrane region" description="Helical" evidence="7">
    <location>
        <begin position="1063"/>
        <end position="1080"/>
    </location>
</feature>
<feature type="transmembrane region" description="Helical" evidence="7">
    <location>
        <begin position="1141"/>
        <end position="1165"/>
    </location>
</feature>
<dbReference type="GO" id="GO:0016020">
    <property type="term" value="C:membrane"/>
    <property type="evidence" value="ECO:0007669"/>
    <property type="project" value="UniProtKB-SubCell"/>
</dbReference>
<dbReference type="Pfam" id="PF00005">
    <property type="entry name" value="ABC_tran"/>
    <property type="match status" value="2"/>
</dbReference>
<dbReference type="GO" id="GO:0140359">
    <property type="term" value="F:ABC-type transporter activity"/>
    <property type="evidence" value="ECO:0007669"/>
    <property type="project" value="InterPro"/>
</dbReference>
<dbReference type="InterPro" id="IPR003593">
    <property type="entry name" value="AAA+_ATPase"/>
</dbReference>
<accession>A0A0M4ELU5</accession>
<feature type="transmembrane region" description="Helical" evidence="7">
    <location>
        <begin position="433"/>
        <end position="454"/>
    </location>
</feature>
<evidence type="ECO:0000256" key="5">
    <source>
        <dbReference type="ARBA" id="ARBA00022989"/>
    </source>
</evidence>
<feature type="domain" description="ABC transporter" evidence="8">
    <location>
        <begin position="1308"/>
        <end position="1540"/>
    </location>
</feature>
<dbReference type="SMR" id="A0A0M4ELU5"/>
<evidence type="ECO:0000256" key="1">
    <source>
        <dbReference type="ARBA" id="ARBA00004141"/>
    </source>
</evidence>
<dbReference type="GO" id="GO:0005319">
    <property type="term" value="F:lipid transporter activity"/>
    <property type="evidence" value="ECO:0007669"/>
    <property type="project" value="TreeGrafter"/>
</dbReference>